<keyword evidence="2" id="KW-1185">Reference proteome</keyword>
<gene>
    <name evidence="1" type="ORF">COO91_00605</name>
</gene>
<reference evidence="1 2" key="1">
    <citation type="submission" date="2017-11" db="EMBL/GenBank/DDBJ databases">
        <title>Complete genome of a free-living desiccation-tolerant cyanobacterium and its photosynthetic adaptation to extreme terrestrial habitat.</title>
        <authorList>
            <person name="Shang J."/>
        </authorList>
    </citation>
    <scope>NUCLEOTIDE SEQUENCE [LARGE SCALE GENOMIC DNA]</scope>
    <source>
        <strain evidence="1 2">CCNUN1</strain>
    </source>
</reference>
<evidence type="ECO:0000313" key="1">
    <source>
        <dbReference type="EMBL" id="AUB34774.1"/>
    </source>
</evidence>
<dbReference type="KEGG" id="nfl:COO91_00605"/>
<dbReference type="EMBL" id="CP024785">
    <property type="protein sequence ID" value="AUB34774.1"/>
    <property type="molecule type" value="Genomic_DNA"/>
</dbReference>
<protein>
    <submittedName>
        <fullName evidence="1">Uncharacterized protein</fullName>
    </submittedName>
</protein>
<accession>A0A2K8SH28</accession>
<organism evidence="1 2">
    <name type="scientific">Nostoc flagelliforme CCNUN1</name>
    <dbReference type="NCBI Taxonomy" id="2038116"/>
    <lineage>
        <taxon>Bacteria</taxon>
        <taxon>Bacillati</taxon>
        <taxon>Cyanobacteriota</taxon>
        <taxon>Cyanophyceae</taxon>
        <taxon>Nostocales</taxon>
        <taxon>Nostocaceae</taxon>
        <taxon>Nostoc</taxon>
    </lineage>
</organism>
<name>A0A2K8SH28_9NOSO</name>
<sequence length="56" mass="6392">MNIRDLVLDVLSWILEANVPNNPPLEPFCRLLDAGFRNFVNFVLLGDFCIGFVLCH</sequence>
<dbReference type="Proteomes" id="UP000232003">
    <property type="component" value="Chromosome"/>
</dbReference>
<proteinExistence type="predicted"/>
<evidence type="ECO:0000313" key="2">
    <source>
        <dbReference type="Proteomes" id="UP000232003"/>
    </source>
</evidence>
<dbReference type="AlphaFoldDB" id="A0A2K8SH28"/>